<feature type="region of interest" description="Disordered" evidence="1">
    <location>
        <begin position="207"/>
        <end position="256"/>
    </location>
</feature>
<feature type="compositionally biased region" description="Low complexity" evidence="1">
    <location>
        <begin position="32"/>
        <end position="49"/>
    </location>
</feature>
<accession>A0AAE0HV99</accession>
<feature type="compositionally biased region" description="Basic and acidic residues" evidence="1">
    <location>
        <begin position="223"/>
        <end position="234"/>
    </location>
</feature>
<feature type="compositionally biased region" description="Low complexity" evidence="1">
    <location>
        <begin position="359"/>
        <end position="378"/>
    </location>
</feature>
<evidence type="ECO:0000256" key="1">
    <source>
        <dbReference type="SAM" id="MobiDB-lite"/>
    </source>
</evidence>
<name>A0AAE0HV99_9PEZI</name>
<feature type="region of interest" description="Disordered" evidence="1">
    <location>
        <begin position="310"/>
        <end position="426"/>
    </location>
</feature>
<dbReference type="EMBL" id="JAUEDM010000007">
    <property type="protein sequence ID" value="KAK3313524.1"/>
    <property type="molecule type" value="Genomic_DNA"/>
</dbReference>
<gene>
    <name evidence="2" type="ORF">B0H66DRAFT_536787</name>
</gene>
<reference evidence="2" key="1">
    <citation type="journal article" date="2023" name="Mol. Phylogenet. Evol.">
        <title>Genome-scale phylogeny and comparative genomics of the fungal order Sordariales.</title>
        <authorList>
            <person name="Hensen N."/>
            <person name="Bonometti L."/>
            <person name="Westerberg I."/>
            <person name="Brannstrom I.O."/>
            <person name="Guillou S."/>
            <person name="Cros-Aarteil S."/>
            <person name="Calhoun S."/>
            <person name="Haridas S."/>
            <person name="Kuo A."/>
            <person name="Mondo S."/>
            <person name="Pangilinan J."/>
            <person name="Riley R."/>
            <person name="LaButti K."/>
            <person name="Andreopoulos B."/>
            <person name="Lipzen A."/>
            <person name="Chen C."/>
            <person name="Yan M."/>
            <person name="Daum C."/>
            <person name="Ng V."/>
            <person name="Clum A."/>
            <person name="Steindorff A."/>
            <person name="Ohm R.A."/>
            <person name="Martin F."/>
            <person name="Silar P."/>
            <person name="Natvig D.O."/>
            <person name="Lalanne C."/>
            <person name="Gautier V."/>
            <person name="Ament-Velasquez S.L."/>
            <person name="Kruys A."/>
            <person name="Hutchinson M.I."/>
            <person name="Powell A.J."/>
            <person name="Barry K."/>
            <person name="Miller A.N."/>
            <person name="Grigoriev I.V."/>
            <person name="Debuchy R."/>
            <person name="Gladieux P."/>
            <person name="Hiltunen Thoren M."/>
            <person name="Johannesson H."/>
        </authorList>
    </citation>
    <scope>NUCLEOTIDE SEQUENCE</scope>
    <source>
        <strain evidence="2">CBS 118394</strain>
    </source>
</reference>
<proteinExistence type="predicted"/>
<keyword evidence="3" id="KW-1185">Reference proteome</keyword>
<dbReference type="AlphaFoldDB" id="A0AAE0HV99"/>
<feature type="compositionally biased region" description="Basic residues" evidence="1">
    <location>
        <begin position="235"/>
        <end position="249"/>
    </location>
</feature>
<comment type="caution">
    <text evidence="2">The sequence shown here is derived from an EMBL/GenBank/DDBJ whole genome shotgun (WGS) entry which is preliminary data.</text>
</comment>
<reference evidence="2" key="2">
    <citation type="submission" date="2023-06" db="EMBL/GenBank/DDBJ databases">
        <authorList>
            <consortium name="Lawrence Berkeley National Laboratory"/>
            <person name="Haridas S."/>
            <person name="Hensen N."/>
            <person name="Bonometti L."/>
            <person name="Westerberg I."/>
            <person name="Brannstrom I.O."/>
            <person name="Guillou S."/>
            <person name="Cros-Aarteil S."/>
            <person name="Calhoun S."/>
            <person name="Kuo A."/>
            <person name="Mondo S."/>
            <person name="Pangilinan J."/>
            <person name="Riley R."/>
            <person name="Labutti K."/>
            <person name="Andreopoulos B."/>
            <person name="Lipzen A."/>
            <person name="Chen C."/>
            <person name="Yanf M."/>
            <person name="Daum C."/>
            <person name="Ng V."/>
            <person name="Clum A."/>
            <person name="Steindorff A."/>
            <person name="Ohm R."/>
            <person name="Martin F."/>
            <person name="Silar P."/>
            <person name="Natvig D."/>
            <person name="Lalanne C."/>
            <person name="Gautier V."/>
            <person name="Ament-Velasquez S.L."/>
            <person name="Kruys A."/>
            <person name="Hutchinson M.I."/>
            <person name="Powell A.J."/>
            <person name="Barry K."/>
            <person name="Miller A.N."/>
            <person name="Grigoriev I.V."/>
            <person name="Debuchy R."/>
            <person name="Gladieux P."/>
            <person name="Thoren M.H."/>
            <person name="Johannesson H."/>
        </authorList>
    </citation>
    <scope>NUCLEOTIDE SEQUENCE</scope>
    <source>
        <strain evidence="2">CBS 118394</strain>
    </source>
</reference>
<dbReference type="Proteomes" id="UP001283341">
    <property type="component" value="Unassembled WGS sequence"/>
</dbReference>
<evidence type="ECO:0000313" key="3">
    <source>
        <dbReference type="Proteomes" id="UP001283341"/>
    </source>
</evidence>
<evidence type="ECO:0000313" key="2">
    <source>
        <dbReference type="EMBL" id="KAK3313524.1"/>
    </source>
</evidence>
<sequence length="638" mass="72465">MPAEFVTLHQEPPGRPSTPNRNTRIPPPPLRPLQQGGQQGGHLQHLQPGVVNAAPHPAEMQQLQRQAPPPQHHMVPQVFQSNPPVRISDIRKERITPAEAREELSEYIIYRFEPSEPGCGYDSDGERRKPSWESVFVVEVHGVSKKDAALQVRTLNQNTWSLGEKKATLSGVQNRQIEKVLEELQARDYPYFQTNLVQIHHQLRPKLKEKHLKGSSSKHHPKDVKELLFRDHKERMKHSSSKDKKKHKEKEKEKERVSLTAYYKRSPKPEVDALAIYHLREASLRARLAPPPNPHMMAGPPEHHHVVHAPEGVHGKGAGDGGGRNGGGNGNKYHTGGRGAVAAVVHPHGDRKHDRRGSPRSPRSPTSSDSSFFSDTFSNEGDDMSIATPNSEDSFFSRGRRASFDRPHPRKQGRYLEDPAHFGVRHHNDHRGRREIHRISDEFLPRRSSLQRLTMAPPPPVDIEQIKSSAYAAGRADEREDVKMIAEKIAVASVSAIKPCLPTPPPRILQRRPSIRLVHAGDLSRESETAERLERLDLRDQALEDARYRLGDTPQRRLVGREGHLRRDEIWEEERAPRRRLDEALEYMRRTEAGADMPFMDNPFTPLPTPGIGRRASVAGPAPEFRRRHDFDDHVRFI</sequence>
<organism evidence="2 3">
    <name type="scientific">Apodospora peruviana</name>
    <dbReference type="NCBI Taxonomy" id="516989"/>
    <lineage>
        <taxon>Eukaryota</taxon>
        <taxon>Fungi</taxon>
        <taxon>Dikarya</taxon>
        <taxon>Ascomycota</taxon>
        <taxon>Pezizomycotina</taxon>
        <taxon>Sordariomycetes</taxon>
        <taxon>Sordariomycetidae</taxon>
        <taxon>Sordariales</taxon>
        <taxon>Lasiosphaeriaceae</taxon>
        <taxon>Apodospora</taxon>
    </lineage>
</organism>
<feature type="compositionally biased region" description="Gly residues" evidence="1">
    <location>
        <begin position="315"/>
        <end position="330"/>
    </location>
</feature>
<protein>
    <submittedName>
        <fullName evidence="2">Uncharacterized protein</fullName>
    </submittedName>
</protein>
<feature type="region of interest" description="Disordered" evidence="1">
    <location>
        <begin position="1"/>
        <end position="72"/>
    </location>
</feature>
<feature type="compositionally biased region" description="Basic residues" evidence="1">
    <location>
        <begin position="207"/>
        <end position="222"/>
    </location>
</feature>